<name>C4LF10_TOLAT</name>
<gene>
    <name evidence="3" type="ordered locus">Tola_1566</name>
</gene>
<dbReference type="Proteomes" id="UP000009073">
    <property type="component" value="Chromosome"/>
</dbReference>
<proteinExistence type="predicted"/>
<dbReference type="STRING" id="595494.Tola_1566"/>
<accession>C4LF10</accession>
<reference evidence="4" key="1">
    <citation type="submission" date="2009-05" db="EMBL/GenBank/DDBJ databases">
        <title>Complete sequence of Tolumonas auensis DSM 9187.</title>
        <authorList>
            <consortium name="US DOE Joint Genome Institute"/>
            <person name="Lucas S."/>
            <person name="Copeland A."/>
            <person name="Lapidus A."/>
            <person name="Glavina del Rio T."/>
            <person name="Tice H."/>
            <person name="Bruce D."/>
            <person name="Goodwin L."/>
            <person name="Pitluck S."/>
            <person name="Chertkov O."/>
            <person name="Brettin T."/>
            <person name="Detter J.C."/>
            <person name="Han C."/>
            <person name="Larimer F."/>
            <person name="Land M."/>
            <person name="Hauser L."/>
            <person name="Kyrpides N."/>
            <person name="Mikhailova N."/>
            <person name="Spring S."/>
            <person name="Beller H."/>
        </authorList>
    </citation>
    <scope>NUCLEOTIDE SEQUENCE [LARGE SCALE GENOMIC DNA]</scope>
    <source>
        <strain evidence="4">DSM 9187 / TA4</strain>
    </source>
</reference>
<dbReference type="GO" id="GO:0032153">
    <property type="term" value="C:cell division site"/>
    <property type="evidence" value="ECO:0007669"/>
    <property type="project" value="TreeGrafter"/>
</dbReference>
<evidence type="ECO:0000313" key="3">
    <source>
        <dbReference type="EMBL" id="ACQ93177.1"/>
    </source>
</evidence>
<dbReference type="GO" id="GO:0032506">
    <property type="term" value="P:cytokinetic process"/>
    <property type="evidence" value="ECO:0007669"/>
    <property type="project" value="TreeGrafter"/>
</dbReference>
<dbReference type="PROSITE" id="PS51724">
    <property type="entry name" value="SPOR"/>
    <property type="match status" value="1"/>
</dbReference>
<dbReference type="AlphaFoldDB" id="C4LF10"/>
<dbReference type="PANTHER" id="PTHR38687:SF1">
    <property type="entry name" value="CELL DIVISION PROTEIN DEDD"/>
    <property type="match status" value="1"/>
</dbReference>
<protein>
    <submittedName>
        <fullName evidence="3">Sporulation domain protein</fullName>
    </submittedName>
</protein>
<feature type="domain" description="SPOR" evidence="2">
    <location>
        <begin position="245"/>
        <end position="320"/>
    </location>
</feature>
<dbReference type="Pfam" id="PF05036">
    <property type="entry name" value="SPOR"/>
    <property type="match status" value="1"/>
</dbReference>
<dbReference type="OrthoDB" id="7069135at2"/>
<evidence type="ECO:0000259" key="2">
    <source>
        <dbReference type="PROSITE" id="PS51724"/>
    </source>
</evidence>
<evidence type="ECO:0000256" key="1">
    <source>
        <dbReference type="SAM" id="Coils"/>
    </source>
</evidence>
<sequence>MATQFQNRLIGTVILVSLGVVFLPDLLMGKKNDISAPAGSIPLRPEQSLAGVTPENPGIAATSTAVANDPTLSVANNGSGVVVANSTATPTTGVSAAPAVVANNNENWQVEEVAAPVTITENGAVSGKETIVDNSEALKSAEIAQNKARELELKKKELLAAAKAKEAALEARRKAEQATLMQSVPVETITEKPVAEPQMTVKRDEDGLIIKTPAQVEAERAALKSGASVSTNSSYKPASQPTTVATNGGSWIIQVGVFSNAENAKALAAKLRSAGYGASAQRSGQLTRVVVGPNVSKDKLQSMLSGINRVAGTSARVIAYSAISN</sequence>
<reference evidence="3 4" key="2">
    <citation type="journal article" date="2011" name="Stand. Genomic Sci.">
        <title>Complete genome sequence of Tolumonas auensis type strain (TA 4).</title>
        <authorList>
            <person name="Chertkov O."/>
            <person name="Copeland A."/>
            <person name="Lucas S."/>
            <person name="Lapidus A."/>
            <person name="Berry K.W."/>
            <person name="Detter J.C."/>
            <person name="Del Rio T.G."/>
            <person name="Hammon N."/>
            <person name="Dalin E."/>
            <person name="Tice H."/>
            <person name="Pitluck S."/>
            <person name="Richardson P."/>
            <person name="Bruce D."/>
            <person name="Goodwin L."/>
            <person name="Han C."/>
            <person name="Tapia R."/>
            <person name="Saunders E."/>
            <person name="Schmutz J."/>
            <person name="Brettin T."/>
            <person name="Larimer F."/>
            <person name="Land M."/>
            <person name="Hauser L."/>
            <person name="Spring S."/>
            <person name="Rohde M."/>
            <person name="Kyrpides N.C."/>
            <person name="Ivanova N."/>
            <person name="Goker M."/>
            <person name="Beller H.R."/>
            <person name="Klenk H.P."/>
            <person name="Woyke T."/>
        </authorList>
    </citation>
    <scope>NUCLEOTIDE SEQUENCE [LARGE SCALE GENOMIC DNA]</scope>
    <source>
        <strain evidence="4">DSM 9187 / TA4</strain>
    </source>
</reference>
<dbReference type="InterPro" id="IPR036680">
    <property type="entry name" value="SPOR-like_sf"/>
</dbReference>
<organism evidence="3 4">
    <name type="scientific">Tolumonas auensis (strain DSM 9187 / NBRC 110442 / TA 4)</name>
    <dbReference type="NCBI Taxonomy" id="595494"/>
    <lineage>
        <taxon>Bacteria</taxon>
        <taxon>Pseudomonadati</taxon>
        <taxon>Pseudomonadota</taxon>
        <taxon>Gammaproteobacteria</taxon>
        <taxon>Aeromonadales</taxon>
        <taxon>Aeromonadaceae</taxon>
        <taxon>Tolumonas</taxon>
    </lineage>
</organism>
<dbReference type="Gene3D" id="3.30.70.1070">
    <property type="entry name" value="Sporulation related repeat"/>
    <property type="match status" value="1"/>
</dbReference>
<dbReference type="EMBL" id="CP001616">
    <property type="protein sequence ID" value="ACQ93177.1"/>
    <property type="molecule type" value="Genomic_DNA"/>
</dbReference>
<dbReference type="KEGG" id="tau:Tola_1566"/>
<dbReference type="PANTHER" id="PTHR38687">
    <property type="entry name" value="CELL DIVISION PROTEIN DEDD-RELATED"/>
    <property type="match status" value="1"/>
</dbReference>
<keyword evidence="1" id="KW-0175">Coiled coil</keyword>
<keyword evidence="4" id="KW-1185">Reference proteome</keyword>
<feature type="coiled-coil region" evidence="1">
    <location>
        <begin position="134"/>
        <end position="181"/>
    </location>
</feature>
<dbReference type="GO" id="GO:0030428">
    <property type="term" value="C:cell septum"/>
    <property type="evidence" value="ECO:0007669"/>
    <property type="project" value="TreeGrafter"/>
</dbReference>
<evidence type="ECO:0000313" key="4">
    <source>
        <dbReference type="Proteomes" id="UP000009073"/>
    </source>
</evidence>
<dbReference type="RefSeq" id="WP_015878648.1">
    <property type="nucleotide sequence ID" value="NC_012691.1"/>
</dbReference>
<dbReference type="HOGENOM" id="CLU_068683_1_1_6"/>
<dbReference type="SUPFAM" id="SSF110997">
    <property type="entry name" value="Sporulation related repeat"/>
    <property type="match status" value="1"/>
</dbReference>
<dbReference type="GO" id="GO:0042834">
    <property type="term" value="F:peptidoglycan binding"/>
    <property type="evidence" value="ECO:0007669"/>
    <property type="project" value="InterPro"/>
</dbReference>
<dbReference type="eggNOG" id="COG3147">
    <property type="taxonomic scope" value="Bacteria"/>
</dbReference>
<dbReference type="InterPro" id="IPR052521">
    <property type="entry name" value="Cell_div_SPOR-domain"/>
</dbReference>
<dbReference type="InterPro" id="IPR007730">
    <property type="entry name" value="SPOR-like_dom"/>
</dbReference>